<dbReference type="GO" id="GO:0008171">
    <property type="term" value="F:O-methyltransferase activity"/>
    <property type="evidence" value="ECO:0007669"/>
    <property type="project" value="InterPro"/>
</dbReference>
<dbReference type="Pfam" id="PF00891">
    <property type="entry name" value="Methyltransf_2"/>
    <property type="match status" value="1"/>
</dbReference>
<gene>
    <name evidence="5" type="ORF">SteCoe_7247</name>
</gene>
<proteinExistence type="predicted"/>
<evidence type="ECO:0000256" key="3">
    <source>
        <dbReference type="ARBA" id="ARBA00022691"/>
    </source>
</evidence>
<keyword evidence="1" id="KW-0489">Methyltransferase</keyword>
<protein>
    <recommendedName>
        <fullName evidence="4">O-methyltransferase C-terminal domain-containing protein</fullName>
    </recommendedName>
</protein>
<dbReference type="PANTHER" id="PTHR43712:SF2">
    <property type="entry name" value="O-METHYLTRANSFERASE CICE"/>
    <property type="match status" value="1"/>
</dbReference>
<dbReference type="AlphaFoldDB" id="A0A1R2CN23"/>
<dbReference type="EMBL" id="MPUH01000104">
    <property type="protein sequence ID" value="OMJ90340.1"/>
    <property type="molecule type" value="Genomic_DNA"/>
</dbReference>
<dbReference type="PROSITE" id="PS51683">
    <property type="entry name" value="SAM_OMT_II"/>
    <property type="match status" value="1"/>
</dbReference>
<dbReference type="GO" id="GO:0032259">
    <property type="term" value="P:methylation"/>
    <property type="evidence" value="ECO:0007669"/>
    <property type="project" value="UniProtKB-KW"/>
</dbReference>
<dbReference type="Gene3D" id="3.40.50.150">
    <property type="entry name" value="Vaccinia Virus protein VP39"/>
    <property type="match status" value="1"/>
</dbReference>
<dbReference type="InterPro" id="IPR016461">
    <property type="entry name" value="COMT-like"/>
</dbReference>
<dbReference type="OrthoDB" id="1606438at2759"/>
<name>A0A1R2CN23_9CILI</name>
<keyword evidence="2" id="KW-0808">Transferase</keyword>
<feature type="domain" description="O-methyltransferase C-terminal" evidence="4">
    <location>
        <begin position="6"/>
        <end position="210"/>
    </location>
</feature>
<dbReference type="Proteomes" id="UP000187209">
    <property type="component" value="Unassembled WGS sequence"/>
</dbReference>
<reference evidence="5 6" key="1">
    <citation type="submission" date="2016-11" db="EMBL/GenBank/DDBJ databases">
        <title>The macronuclear genome of Stentor coeruleus: a giant cell with tiny introns.</title>
        <authorList>
            <person name="Slabodnick M."/>
            <person name="Ruby J.G."/>
            <person name="Reiff S.B."/>
            <person name="Swart E.C."/>
            <person name="Gosai S."/>
            <person name="Prabakaran S."/>
            <person name="Witkowska E."/>
            <person name="Larue G.E."/>
            <person name="Fisher S."/>
            <person name="Freeman R.M."/>
            <person name="Gunawardena J."/>
            <person name="Chu W."/>
            <person name="Stover N.A."/>
            <person name="Gregory B.D."/>
            <person name="Nowacki M."/>
            <person name="Derisi J."/>
            <person name="Roy S.W."/>
            <person name="Marshall W.F."/>
            <person name="Sood P."/>
        </authorList>
    </citation>
    <scope>NUCLEOTIDE SEQUENCE [LARGE SCALE GENOMIC DNA]</scope>
    <source>
        <strain evidence="5">WM001</strain>
    </source>
</reference>
<accession>A0A1R2CN23</accession>
<evidence type="ECO:0000256" key="1">
    <source>
        <dbReference type="ARBA" id="ARBA00022603"/>
    </source>
</evidence>
<evidence type="ECO:0000259" key="4">
    <source>
        <dbReference type="Pfam" id="PF00891"/>
    </source>
</evidence>
<keyword evidence="6" id="KW-1185">Reference proteome</keyword>
<evidence type="ECO:0000313" key="5">
    <source>
        <dbReference type="EMBL" id="OMJ90340.1"/>
    </source>
</evidence>
<keyword evidence="3" id="KW-0949">S-adenosyl-L-methionine</keyword>
<evidence type="ECO:0000313" key="6">
    <source>
        <dbReference type="Proteomes" id="UP000187209"/>
    </source>
</evidence>
<organism evidence="5 6">
    <name type="scientific">Stentor coeruleus</name>
    <dbReference type="NCBI Taxonomy" id="5963"/>
    <lineage>
        <taxon>Eukaryota</taxon>
        <taxon>Sar</taxon>
        <taxon>Alveolata</taxon>
        <taxon>Ciliophora</taxon>
        <taxon>Postciliodesmatophora</taxon>
        <taxon>Heterotrichea</taxon>
        <taxon>Heterotrichida</taxon>
        <taxon>Stentoridae</taxon>
        <taxon>Stentor</taxon>
    </lineage>
</organism>
<sequence>MIHLGELLYTEDQNLFQKIAGKSGFEVLNEIPDMLEKFQSFLTFSTKRNSDIVCQGIDLKDNMKIVDVGGGSGGLAIDLAKKYPEKKFAVYEVEPVVPMTRKNIEKHGLTEQVEVIPGSFFEAIPAGFDCILLKHIVHDWPAHRATTILKNCRSVLNPGNRVLIVDTVFDRADKRYKRATLQDIYVFCYNNGKERTLDEFKEILGESGFRIESVTNAREDDIIEAIAI</sequence>
<dbReference type="SUPFAM" id="SSF53335">
    <property type="entry name" value="S-adenosyl-L-methionine-dependent methyltransferases"/>
    <property type="match status" value="1"/>
</dbReference>
<dbReference type="CDD" id="cd02440">
    <property type="entry name" value="AdoMet_MTases"/>
    <property type="match status" value="1"/>
</dbReference>
<dbReference type="InterPro" id="IPR001077">
    <property type="entry name" value="COMT_C"/>
</dbReference>
<evidence type="ECO:0000256" key="2">
    <source>
        <dbReference type="ARBA" id="ARBA00022679"/>
    </source>
</evidence>
<dbReference type="InterPro" id="IPR029063">
    <property type="entry name" value="SAM-dependent_MTases_sf"/>
</dbReference>
<comment type="caution">
    <text evidence="5">The sequence shown here is derived from an EMBL/GenBank/DDBJ whole genome shotgun (WGS) entry which is preliminary data.</text>
</comment>
<dbReference type="PANTHER" id="PTHR43712">
    <property type="entry name" value="PUTATIVE (AFU_ORTHOLOGUE AFUA_4G14580)-RELATED"/>
    <property type="match status" value="1"/>
</dbReference>